<organism evidence="1 2">
    <name type="scientific">Dreissena polymorpha</name>
    <name type="common">Zebra mussel</name>
    <name type="synonym">Mytilus polymorpha</name>
    <dbReference type="NCBI Taxonomy" id="45954"/>
    <lineage>
        <taxon>Eukaryota</taxon>
        <taxon>Metazoa</taxon>
        <taxon>Spiralia</taxon>
        <taxon>Lophotrochozoa</taxon>
        <taxon>Mollusca</taxon>
        <taxon>Bivalvia</taxon>
        <taxon>Autobranchia</taxon>
        <taxon>Heteroconchia</taxon>
        <taxon>Euheterodonta</taxon>
        <taxon>Imparidentia</taxon>
        <taxon>Neoheterodontei</taxon>
        <taxon>Myida</taxon>
        <taxon>Dreissenoidea</taxon>
        <taxon>Dreissenidae</taxon>
        <taxon>Dreissena</taxon>
    </lineage>
</organism>
<accession>A0A9D4DXF5</accession>
<sequence length="72" mass="8284">MGSGNKTELIERAKGVIAIVRNHSRKYWEVTRKRGHNRSVDKLITPLGEELPDPILFKANWTSSVDEIPKNW</sequence>
<dbReference type="AlphaFoldDB" id="A0A9D4DXF5"/>
<reference evidence="1" key="1">
    <citation type="journal article" date="2019" name="bioRxiv">
        <title>The Genome of the Zebra Mussel, Dreissena polymorpha: A Resource for Invasive Species Research.</title>
        <authorList>
            <person name="McCartney M.A."/>
            <person name="Auch B."/>
            <person name="Kono T."/>
            <person name="Mallez S."/>
            <person name="Zhang Y."/>
            <person name="Obille A."/>
            <person name="Becker A."/>
            <person name="Abrahante J.E."/>
            <person name="Garbe J."/>
            <person name="Badalamenti J.P."/>
            <person name="Herman A."/>
            <person name="Mangelson H."/>
            <person name="Liachko I."/>
            <person name="Sullivan S."/>
            <person name="Sone E.D."/>
            <person name="Koren S."/>
            <person name="Silverstein K.A.T."/>
            <person name="Beckman K.B."/>
            <person name="Gohl D.M."/>
        </authorList>
    </citation>
    <scope>NUCLEOTIDE SEQUENCE</scope>
    <source>
        <strain evidence="1">Duluth1</strain>
        <tissue evidence="1">Whole animal</tissue>
    </source>
</reference>
<proteinExistence type="predicted"/>
<protein>
    <submittedName>
        <fullName evidence="1">Uncharacterized protein</fullName>
    </submittedName>
</protein>
<evidence type="ECO:0000313" key="1">
    <source>
        <dbReference type="EMBL" id="KAH3768255.1"/>
    </source>
</evidence>
<evidence type="ECO:0000313" key="2">
    <source>
        <dbReference type="Proteomes" id="UP000828390"/>
    </source>
</evidence>
<reference evidence="1" key="2">
    <citation type="submission" date="2020-11" db="EMBL/GenBank/DDBJ databases">
        <authorList>
            <person name="McCartney M.A."/>
            <person name="Auch B."/>
            <person name="Kono T."/>
            <person name="Mallez S."/>
            <person name="Becker A."/>
            <person name="Gohl D.M."/>
            <person name="Silverstein K.A.T."/>
            <person name="Koren S."/>
            <person name="Bechman K.B."/>
            <person name="Herman A."/>
            <person name="Abrahante J.E."/>
            <person name="Garbe J."/>
        </authorList>
    </citation>
    <scope>NUCLEOTIDE SEQUENCE</scope>
    <source>
        <strain evidence="1">Duluth1</strain>
        <tissue evidence="1">Whole animal</tissue>
    </source>
</reference>
<dbReference type="EMBL" id="JAIWYP010000009">
    <property type="protein sequence ID" value="KAH3768255.1"/>
    <property type="molecule type" value="Genomic_DNA"/>
</dbReference>
<dbReference type="Proteomes" id="UP000828390">
    <property type="component" value="Unassembled WGS sequence"/>
</dbReference>
<keyword evidence="2" id="KW-1185">Reference proteome</keyword>
<gene>
    <name evidence="1" type="ORF">DPMN_169467</name>
</gene>
<name>A0A9D4DXF5_DREPO</name>
<comment type="caution">
    <text evidence="1">The sequence shown here is derived from an EMBL/GenBank/DDBJ whole genome shotgun (WGS) entry which is preliminary data.</text>
</comment>